<accession>A0A0R1TMA1</accession>
<dbReference type="Pfam" id="PF23961">
    <property type="entry name" value="Phage_tail_terminator_9"/>
    <property type="match status" value="1"/>
</dbReference>
<dbReference type="STRING" id="1423740.FC36_GL001401"/>
<dbReference type="PATRIC" id="fig|1423740.3.peg.1510"/>
<evidence type="ECO:0000259" key="1">
    <source>
        <dbReference type="Pfam" id="PF23961"/>
    </source>
</evidence>
<dbReference type="NCBIfam" id="NF047498">
    <property type="entry name" value="LIC_12616_fam"/>
    <property type="match status" value="1"/>
</dbReference>
<proteinExistence type="predicted"/>
<dbReference type="Proteomes" id="UP000051048">
    <property type="component" value="Unassembled WGS sequence"/>
</dbReference>
<sequence length="151" mass="17738">METYDYLALYRVFSRVTKEQMGLRLIELYGNGKAPEPPYIAFDIISPRIPNNYLEDDRVFEAVVSFTVYAKDKLEALNTVNKLRVVIDNQTSQDIYAKENISVVEKMQTQTRYVDETTNYAYMFGFDMRLRLVETYQEDTSVIEEINLKEN</sequence>
<name>A0A0R1TMA1_9LACO</name>
<dbReference type="OrthoDB" id="2148722at2"/>
<evidence type="ECO:0000313" key="2">
    <source>
        <dbReference type="EMBL" id="KRL81806.1"/>
    </source>
</evidence>
<reference evidence="2 3" key="1">
    <citation type="journal article" date="2015" name="Genome Announc.">
        <title>Expanding the biotechnology potential of lactobacilli through comparative genomics of 213 strains and associated genera.</title>
        <authorList>
            <person name="Sun Z."/>
            <person name="Harris H.M."/>
            <person name="McCann A."/>
            <person name="Guo C."/>
            <person name="Argimon S."/>
            <person name="Zhang W."/>
            <person name="Yang X."/>
            <person name="Jeffery I.B."/>
            <person name="Cooney J.C."/>
            <person name="Kagawa T.F."/>
            <person name="Liu W."/>
            <person name="Song Y."/>
            <person name="Salvetti E."/>
            <person name="Wrobel A."/>
            <person name="Rasinkangas P."/>
            <person name="Parkhill J."/>
            <person name="Rea M.C."/>
            <person name="O'Sullivan O."/>
            <person name="Ritari J."/>
            <person name="Douillard F.P."/>
            <person name="Paul Ross R."/>
            <person name="Yang R."/>
            <person name="Briner A.E."/>
            <person name="Felis G.E."/>
            <person name="de Vos W.M."/>
            <person name="Barrangou R."/>
            <person name="Klaenhammer T.R."/>
            <person name="Caufield P.W."/>
            <person name="Cui Y."/>
            <person name="Zhang H."/>
            <person name="O'Toole P.W."/>
        </authorList>
    </citation>
    <scope>NUCLEOTIDE SEQUENCE [LARGE SCALE GENOMIC DNA]</scope>
    <source>
        <strain evidence="2 3">DSM 15833</strain>
    </source>
</reference>
<gene>
    <name evidence="2" type="ORF">FC36_GL001401</name>
</gene>
<dbReference type="AlphaFoldDB" id="A0A0R1TMA1"/>
<organism evidence="2 3">
    <name type="scientific">Ligilactobacillus equi DSM 15833 = JCM 10991</name>
    <dbReference type="NCBI Taxonomy" id="1423740"/>
    <lineage>
        <taxon>Bacteria</taxon>
        <taxon>Bacillati</taxon>
        <taxon>Bacillota</taxon>
        <taxon>Bacilli</taxon>
        <taxon>Lactobacillales</taxon>
        <taxon>Lactobacillaceae</taxon>
        <taxon>Ligilactobacillus</taxon>
    </lineage>
</organism>
<dbReference type="EMBL" id="AZFH01000031">
    <property type="protein sequence ID" value="KRL81806.1"/>
    <property type="molecule type" value="Genomic_DNA"/>
</dbReference>
<feature type="domain" description="Phage neck terminator protein gp12-like" evidence="1">
    <location>
        <begin position="8"/>
        <end position="147"/>
    </location>
</feature>
<evidence type="ECO:0000313" key="3">
    <source>
        <dbReference type="Proteomes" id="UP000051048"/>
    </source>
</evidence>
<dbReference type="RefSeq" id="WP_025021009.1">
    <property type="nucleotide sequence ID" value="NZ_AZFH01000031.1"/>
</dbReference>
<protein>
    <recommendedName>
        <fullName evidence="1">Phage neck terminator protein gp12-like domain-containing protein</fullName>
    </recommendedName>
</protein>
<dbReference type="InterPro" id="IPR057087">
    <property type="entry name" value="Gp12-like"/>
</dbReference>
<comment type="caution">
    <text evidence="2">The sequence shown here is derived from an EMBL/GenBank/DDBJ whole genome shotgun (WGS) entry which is preliminary data.</text>
</comment>